<dbReference type="Gene3D" id="2.170.140.10">
    <property type="entry name" value="Chitin binding domain"/>
    <property type="match status" value="1"/>
</dbReference>
<keyword evidence="6 12" id="KW-0378">Hydrolase</keyword>
<dbReference type="PANTHER" id="PTHR11177:SF360">
    <property type="entry name" value="CHITINASE 4-RELATED"/>
    <property type="match status" value="1"/>
</dbReference>
<keyword evidence="8" id="KW-1015">Disulfide bond</keyword>
<comment type="similarity">
    <text evidence="2">Belongs to the glycosyl hydrolase 18 family. Chitinase class II subfamily.</text>
</comment>
<comment type="caution">
    <text evidence="16">The sequence shown here is derived from an EMBL/GenBank/DDBJ whole genome shotgun (WGS) entry which is preliminary data.</text>
</comment>
<dbReference type="InterPro" id="IPR001579">
    <property type="entry name" value="Glyco_hydro_18_chit_AS"/>
</dbReference>
<dbReference type="FunFam" id="3.10.50.10:FF:000004">
    <property type="entry name" value="Chitinase 5"/>
    <property type="match status" value="1"/>
</dbReference>
<evidence type="ECO:0000256" key="5">
    <source>
        <dbReference type="ARBA" id="ARBA00022729"/>
    </source>
</evidence>
<dbReference type="Pfam" id="PF01607">
    <property type="entry name" value="CBM_14"/>
    <property type="match status" value="1"/>
</dbReference>
<dbReference type="SMART" id="SM00494">
    <property type="entry name" value="ChtBD2"/>
    <property type="match status" value="1"/>
</dbReference>
<dbReference type="SUPFAM" id="SSF51445">
    <property type="entry name" value="(Trans)glycosidases"/>
    <property type="match status" value="1"/>
</dbReference>
<evidence type="ECO:0000256" key="8">
    <source>
        <dbReference type="ARBA" id="ARBA00023157"/>
    </source>
</evidence>
<feature type="chain" id="PRO_5044804530" description="chitinase" evidence="13">
    <location>
        <begin position="18"/>
        <end position="499"/>
    </location>
</feature>
<evidence type="ECO:0000256" key="6">
    <source>
        <dbReference type="ARBA" id="ARBA00022801"/>
    </source>
</evidence>
<keyword evidence="17" id="KW-1185">Reference proteome</keyword>
<keyword evidence="9" id="KW-0119">Carbohydrate metabolism</keyword>
<proteinExistence type="inferred from homology"/>
<dbReference type="GO" id="GO:0008843">
    <property type="term" value="F:endochitinase activity"/>
    <property type="evidence" value="ECO:0007669"/>
    <property type="project" value="UniProtKB-EC"/>
</dbReference>
<dbReference type="PROSITE" id="PS50940">
    <property type="entry name" value="CHIT_BIND_II"/>
    <property type="match status" value="1"/>
</dbReference>
<protein>
    <recommendedName>
        <fullName evidence="3">chitinase</fullName>
        <ecNumber evidence="3">3.2.1.14</ecNumber>
    </recommendedName>
</protein>
<dbReference type="Gene3D" id="3.20.20.80">
    <property type="entry name" value="Glycosidases"/>
    <property type="match status" value="1"/>
</dbReference>
<dbReference type="GO" id="GO:0006032">
    <property type="term" value="P:chitin catabolic process"/>
    <property type="evidence" value="ECO:0007669"/>
    <property type="project" value="UniProtKB-KW"/>
</dbReference>
<evidence type="ECO:0000256" key="1">
    <source>
        <dbReference type="ARBA" id="ARBA00000822"/>
    </source>
</evidence>
<dbReference type="InterPro" id="IPR017853">
    <property type="entry name" value="GH"/>
</dbReference>
<reference evidence="16 17" key="1">
    <citation type="journal article" date="2024" name="bioRxiv">
        <title>A reference genome for Trichogramma kaykai: A tiny desert-dwelling parasitoid wasp with competing sex-ratio distorters.</title>
        <authorList>
            <person name="Culotta J."/>
            <person name="Lindsey A.R."/>
        </authorList>
    </citation>
    <scope>NUCLEOTIDE SEQUENCE [LARGE SCALE GENOMIC DNA]</scope>
    <source>
        <strain evidence="16 17">KSX58</strain>
    </source>
</reference>
<dbReference type="PROSITE" id="PS01095">
    <property type="entry name" value="GH18_1"/>
    <property type="match status" value="1"/>
</dbReference>
<sequence length="499" mass="55831">MKIATLLFLGFLAFASAANEKKIVCYYSNWSPYRVGNGRFSIEHIDPKLCTHLIYAFIKASPSGEVQAFDPWQDLASPNLNGFARFNRLKAKNPQLKTLLAIGGWNAASSYFAPAVSTPQTRKRFVDNLLNFVKRYGFDGLDLDWEYPGRSDRGSTRKDVDNFVQLCKELRERFDRENLLLSAAVAAPEAAARQSYNIPEISKYLHFINVMAYDFHGSFDGKTGINAPLYPGSWERGAQRQNNVDAAIRFWLSAGAPAEKLILGVPFYGRTFTVNSQSKEIGAPATAGQRGPYTGEDGFMGYNEICEKLKNDKWEARFQEEQRVPYAYKGNQWVGYDDVNSLAEKVSYAEKHGLGGMMVWSVETDDFKGLCGEKYPLLKTLNKIRGLSVSSVQAPSYGNGIENNEVDAPIPNEIQLDEPVQNNEVSYEDNNEIPNNSDNDNQVGSGKLCTNGDLFSNPADCATYYHCSPGHYPILRPCPSGLLFNDNQKYCDWPQNVQC</sequence>
<feature type="domain" description="GH18" evidence="15">
    <location>
        <begin position="21"/>
        <end position="388"/>
    </location>
</feature>
<evidence type="ECO:0000259" key="14">
    <source>
        <dbReference type="PROSITE" id="PS50940"/>
    </source>
</evidence>
<evidence type="ECO:0000313" key="16">
    <source>
        <dbReference type="EMBL" id="KAL3397141.1"/>
    </source>
</evidence>
<evidence type="ECO:0000256" key="12">
    <source>
        <dbReference type="RuleBase" id="RU000489"/>
    </source>
</evidence>
<keyword evidence="7" id="KW-0146">Chitin degradation</keyword>
<evidence type="ECO:0000256" key="7">
    <source>
        <dbReference type="ARBA" id="ARBA00023024"/>
    </source>
</evidence>
<dbReference type="PROSITE" id="PS51910">
    <property type="entry name" value="GH18_2"/>
    <property type="match status" value="1"/>
</dbReference>
<dbReference type="SMART" id="SM00636">
    <property type="entry name" value="Glyco_18"/>
    <property type="match status" value="1"/>
</dbReference>
<dbReference type="InterPro" id="IPR029070">
    <property type="entry name" value="Chitinase_insertion_sf"/>
</dbReference>
<dbReference type="Gene3D" id="3.10.50.10">
    <property type="match status" value="1"/>
</dbReference>
<dbReference type="InterPro" id="IPR011583">
    <property type="entry name" value="Chitinase_II/V-like_cat"/>
</dbReference>
<dbReference type="InterPro" id="IPR001223">
    <property type="entry name" value="Glyco_hydro18_cat"/>
</dbReference>
<evidence type="ECO:0000259" key="15">
    <source>
        <dbReference type="PROSITE" id="PS51910"/>
    </source>
</evidence>
<keyword evidence="4" id="KW-0147">Chitin-binding</keyword>
<feature type="signal peptide" evidence="13">
    <location>
        <begin position="1"/>
        <end position="17"/>
    </location>
</feature>
<evidence type="ECO:0000256" key="11">
    <source>
        <dbReference type="ARBA" id="ARBA00023326"/>
    </source>
</evidence>
<dbReference type="InterPro" id="IPR036508">
    <property type="entry name" value="Chitin-bd_dom_sf"/>
</dbReference>
<evidence type="ECO:0000256" key="3">
    <source>
        <dbReference type="ARBA" id="ARBA00012729"/>
    </source>
</evidence>
<dbReference type="AlphaFoldDB" id="A0ABD2WVY6"/>
<dbReference type="InterPro" id="IPR050314">
    <property type="entry name" value="Glycosyl_Hydrlase_18"/>
</dbReference>
<dbReference type="EC" id="3.2.1.14" evidence="3"/>
<gene>
    <name evidence="16" type="ORF">TKK_009165</name>
</gene>
<dbReference type="EMBL" id="JBJJXI010000067">
    <property type="protein sequence ID" value="KAL3397141.1"/>
    <property type="molecule type" value="Genomic_DNA"/>
</dbReference>
<accession>A0ABD2WVY6</accession>
<name>A0ABD2WVY6_9HYME</name>
<keyword evidence="10 12" id="KW-0326">Glycosidase</keyword>
<dbReference type="InterPro" id="IPR002557">
    <property type="entry name" value="Chitin-bd_dom"/>
</dbReference>
<dbReference type="SUPFAM" id="SSF57625">
    <property type="entry name" value="Invertebrate chitin-binding proteins"/>
    <property type="match status" value="1"/>
</dbReference>
<evidence type="ECO:0000256" key="10">
    <source>
        <dbReference type="ARBA" id="ARBA00023295"/>
    </source>
</evidence>
<feature type="domain" description="Chitin-binding type-2" evidence="14">
    <location>
        <begin position="446"/>
        <end position="499"/>
    </location>
</feature>
<dbReference type="Proteomes" id="UP001627154">
    <property type="component" value="Unassembled WGS sequence"/>
</dbReference>
<evidence type="ECO:0000313" key="17">
    <source>
        <dbReference type="Proteomes" id="UP001627154"/>
    </source>
</evidence>
<dbReference type="PANTHER" id="PTHR11177">
    <property type="entry name" value="CHITINASE"/>
    <property type="match status" value="1"/>
</dbReference>
<organism evidence="16 17">
    <name type="scientific">Trichogramma kaykai</name>
    <dbReference type="NCBI Taxonomy" id="54128"/>
    <lineage>
        <taxon>Eukaryota</taxon>
        <taxon>Metazoa</taxon>
        <taxon>Ecdysozoa</taxon>
        <taxon>Arthropoda</taxon>
        <taxon>Hexapoda</taxon>
        <taxon>Insecta</taxon>
        <taxon>Pterygota</taxon>
        <taxon>Neoptera</taxon>
        <taxon>Endopterygota</taxon>
        <taxon>Hymenoptera</taxon>
        <taxon>Apocrita</taxon>
        <taxon>Proctotrupomorpha</taxon>
        <taxon>Chalcidoidea</taxon>
        <taxon>Trichogrammatidae</taxon>
        <taxon>Trichogramma</taxon>
    </lineage>
</organism>
<dbReference type="GO" id="GO:0000272">
    <property type="term" value="P:polysaccharide catabolic process"/>
    <property type="evidence" value="ECO:0007669"/>
    <property type="project" value="UniProtKB-KW"/>
</dbReference>
<keyword evidence="5 13" id="KW-0732">Signal</keyword>
<evidence type="ECO:0000256" key="9">
    <source>
        <dbReference type="ARBA" id="ARBA00023277"/>
    </source>
</evidence>
<evidence type="ECO:0000256" key="2">
    <source>
        <dbReference type="ARBA" id="ARBA00009121"/>
    </source>
</evidence>
<dbReference type="SUPFAM" id="SSF54556">
    <property type="entry name" value="Chitinase insertion domain"/>
    <property type="match status" value="1"/>
</dbReference>
<dbReference type="CDD" id="cd02872">
    <property type="entry name" value="GH18_chitolectin_chitotriosidase"/>
    <property type="match status" value="1"/>
</dbReference>
<dbReference type="GO" id="GO:0008061">
    <property type="term" value="F:chitin binding"/>
    <property type="evidence" value="ECO:0007669"/>
    <property type="project" value="UniProtKB-KW"/>
</dbReference>
<dbReference type="Pfam" id="PF00704">
    <property type="entry name" value="Glyco_hydro_18"/>
    <property type="match status" value="1"/>
</dbReference>
<keyword evidence="11" id="KW-0624">Polysaccharide degradation</keyword>
<evidence type="ECO:0000256" key="13">
    <source>
        <dbReference type="SAM" id="SignalP"/>
    </source>
</evidence>
<comment type="catalytic activity">
    <reaction evidence="1">
        <text>Random endo-hydrolysis of N-acetyl-beta-D-glucosaminide (1-&gt;4)-beta-linkages in chitin and chitodextrins.</text>
        <dbReference type="EC" id="3.2.1.14"/>
    </reaction>
</comment>
<evidence type="ECO:0000256" key="4">
    <source>
        <dbReference type="ARBA" id="ARBA00022669"/>
    </source>
</evidence>